<reference evidence="2" key="2">
    <citation type="submission" date="2025-08" db="UniProtKB">
        <authorList>
            <consortium name="RefSeq"/>
        </authorList>
    </citation>
    <scope>IDENTIFICATION</scope>
    <source>
        <tissue evidence="2">Leaf</tissue>
    </source>
</reference>
<organism evidence="1 2">
    <name type="scientific">Nicotiana tabacum</name>
    <name type="common">Common tobacco</name>
    <dbReference type="NCBI Taxonomy" id="4097"/>
    <lineage>
        <taxon>Eukaryota</taxon>
        <taxon>Viridiplantae</taxon>
        <taxon>Streptophyta</taxon>
        <taxon>Embryophyta</taxon>
        <taxon>Tracheophyta</taxon>
        <taxon>Spermatophyta</taxon>
        <taxon>Magnoliopsida</taxon>
        <taxon>eudicotyledons</taxon>
        <taxon>Gunneridae</taxon>
        <taxon>Pentapetalae</taxon>
        <taxon>asterids</taxon>
        <taxon>lamiids</taxon>
        <taxon>Solanales</taxon>
        <taxon>Solanaceae</taxon>
        <taxon>Nicotianoideae</taxon>
        <taxon>Nicotianeae</taxon>
        <taxon>Nicotiana</taxon>
    </lineage>
</organism>
<name>A0AC58T3Z3_TOBAC</name>
<keyword evidence="1" id="KW-1185">Reference proteome</keyword>
<sequence>MGSIGTSTSSAVAFIPDPSSPLFLLSSDVPGVSLVTVPFSGIGFWGSRRSMIVSFCARNKIGFIDGTCTEHTIDSLQFKQWDMCNNMVISLLTNSLSLDIAGSVQYSDTAGCIWTQLNRRYETVNGTKVFEIKKELASTNQGSLDIAFYFNKLKKL</sequence>
<dbReference type="RefSeq" id="XP_075091950.1">
    <property type="nucleotide sequence ID" value="XM_075235849.1"/>
</dbReference>
<gene>
    <name evidence="2" type="primary">LOC142172081</name>
</gene>
<dbReference type="Proteomes" id="UP000790787">
    <property type="component" value="Chromosome 17"/>
</dbReference>
<protein>
    <submittedName>
        <fullName evidence="2">Uncharacterized protein LOC142172081</fullName>
    </submittedName>
</protein>
<accession>A0AC58T3Z3</accession>
<evidence type="ECO:0000313" key="2">
    <source>
        <dbReference type="RefSeq" id="XP_075091950.1"/>
    </source>
</evidence>
<reference evidence="1" key="1">
    <citation type="journal article" date="2014" name="Nat. Commun.">
        <title>The tobacco genome sequence and its comparison with those of tomato and potato.</title>
        <authorList>
            <person name="Sierro N."/>
            <person name="Battey J.N."/>
            <person name="Ouadi S."/>
            <person name="Bakaher N."/>
            <person name="Bovet L."/>
            <person name="Willig A."/>
            <person name="Goepfert S."/>
            <person name="Peitsch M.C."/>
            <person name="Ivanov N.V."/>
        </authorList>
    </citation>
    <scope>NUCLEOTIDE SEQUENCE [LARGE SCALE GENOMIC DNA]</scope>
</reference>
<proteinExistence type="predicted"/>
<evidence type="ECO:0000313" key="1">
    <source>
        <dbReference type="Proteomes" id="UP000790787"/>
    </source>
</evidence>